<dbReference type="GO" id="GO:0005096">
    <property type="term" value="F:GTPase activator activity"/>
    <property type="evidence" value="ECO:0007669"/>
    <property type="project" value="UniProtKB-KW"/>
</dbReference>
<dbReference type="AlphaFoldDB" id="A0A7J7XB00"/>
<keyword evidence="2" id="KW-0343">GTPase activation</keyword>
<dbReference type="InterPro" id="IPR059029">
    <property type="entry name" value="FAM13A_dom"/>
</dbReference>
<dbReference type="InterPro" id="IPR008936">
    <property type="entry name" value="Rho_GTPase_activation_prot"/>
</dbReference>
<dbReference type="EMBL" id="JACAGB010000008">
    <property type="protein sequence ID" value="KAF6346470.1"/>
    <property type="molecule type" value="Genomic_DNA"/>
</dbReference>
<comment type="caution">
    <text evidence="7">The sequence shown here is derived from an EMBL/GenBank/DDBJ whole genome shotgun (WGS) entry which is preliminary data.</text>
</comment>
<feature type="region of interest" description="Disordered" evidence="5">
    <location>
        <begin position="456"/>
        <end position="484"/>
    </location>
</feature>
<feature type="compositionally biased region" description="Polar residues" evidence="5">
    <location>
        <begin position="607"/>
        <end position="619"/>
    </location>
</feature>
<dbReference type="Proteomes" id="UP000558488">
    <property type="component" value="Unassembled WGS sequence"/>
</dbReference>
<dbReference type="GO" id="GO:0007165">
    <property type="term" value="P:signal transduction"/>
    <property type="evidence" value="ECO:0007669"/>
    <property type="project" value="InterPro"/>
</dbReference>
<evidence type="ECO:0000256" key="5">
    <source>
        <dbReference type="SAM" id="MobiDB-lite"/>
    </source>
</evidence>
<feature type="compositionally biased region" description="Basic and acidic residues" evidence="5">
    <location>
        <begin position="631"/>
        <end position="640"/>
    </location>
</feature>
<dbReference type="CDD" id="cd04393">
    <property type="entry name" value="RhoGAP_FAM13A1a"/>
    <property type="match status" value="1"/>
</dbReference>
<dbReference type="Gene3D" id="1.10.555.10">
    <property type="entry name" value="Rho GTPase activation protein"/>
    <property type="match status" value="1"/>
</dbReference>
<sequence>MRKSSSPSLSNCNSVLANKIFGIPLDELQQGGHPDNEVPFIVRHVVDYIEEHGGLEQRGLFQVNGNAETVEWLRQRYDSGEEVDLVKEADVPSAISLLRFFLQELPEPVIPGSLHIHLMQLSQDYNNEDEFGRKLRFLLQQLPSVNYSLLKFLCRFLANVASHHEEIWSANSLAAVFGPDVFHIYTDVEDLKEQEIMSRIMAGLLENYYEFFENEEEDFSSNDLSSITEQVNELSEEEEEDEKLEHIEELPEEGAEKSNDMPEVVQLRMTENILETNSVTASTSAHISPTSVLPASAEVNIADDVINAGERSRDCSESVASTNLDNEVMQQDFVFDDEENNQSVGILLEPCGDHGDSEDGCLERKEHLSFDSDKLSHLILDSCSKICDLNANTESEVPGNQSGVQGEAACVQIPHLDLKNISDGDKWEASCPITFPLIDFKTMHLQRDGEEPFPAFKSWQEDSESGEAQLSPQAGRMNHHPLEEDCPPVLSHRSLDFGQSQRFLHDPETLTSSSKAMSFARIRRSSFSSKDEKREDRTPYQLVRKLQKKIRQFEEQFERERNSKPSYSDIAANPKVLKWMTELTKLRKQIKDAKHRSSDGELVPQTRPRSNTLPKSFGSSLDHEDEENEDESRVIHKEKKPSKEATLELIMKRLKEKRVERCLPEDIKKMTKDHLAEEKTSLQKSLLYYESQHGRPVTREERHIVKPLYDRYRLVKQMLTRASITPILGSPSTKRRGQMLQPIIEGETAHFFEEIKEEEEDGVSLSSELTDILQTAVQAQSSLENSESDVEENQEKLALDLRLSSTRAASMPELLEQLWKARAEKKKLRKTLREFEEAFYQQNGRNAQKEDRVPVLEEYREYKKIKAKLRLLEVLISKQDSSKSI</sequence>
<comment type="similarity">
    <text evidence="1">Belongs to the FAM13 family.</text>
</comment>
<evidence type="ECO:0000313" key="8">
    <source>
        <dbReference type="Proteomes" id="UP000558488"/>
    </source>
</evidence>
<feature type="coiled-coil region" evidence="4">
    <location>
        <begin position="776"/>
        <end position="838"/>
    </location>
</feature>
<reference evidence="7 8" key="1">
    <citation type="journal article" date="2020" name="Nature">
        <title>Six reference-quality genomes reveal evolution of bat adaptations.</title>
        <authorList>
            <person name="Jebb D."/>
            <person name="Huang Z."/>
            <person name="Pippel M."/>
            <person name="Hughes G.M."/>
            <person name="Lavrichenko K."/>
            <person name="Devanna P."/>
            <person name="Winkler S."/>
            <person name="Jermiin L.S."/>
            <person name="Skirmuntt E.C."/>
            <person name="Katzourakis A."/>
            <person name="Burkitt-Gray L."/>
            <person name="Ray D.A."/>
            <person name="Sullivan K.A.M."/>
            <person name="Roscito J.G."/>
            <person name="Kirilenko B.M."/>
            <person name="Davalos L.M."/>
            <person name="Corthals A.P."/>
            <person name="Power M.L."/>
            <person name="Jones G."/>
            <person name="Ransome R.D."/>
            <person name="Dechmann D.K.N."/>
            <person name="Locatelli A.G."/>
            <person name="Puechmaille S.J."/>
            <person name="Fedrigo O."/>
            <person name="Jarvis E.D."/>
            <person name="Hiller M."/>
            <person name="Vernes S.C."/>
            <person name="Myers E.W."/>
            <person name="Teeling E.C."/>
        </authorList>
    </citation>
    <scope>NUCLEOTIDE SEQUENCE [LARGE SCALE GENOMIC DNA]</scope>
    <source>
        <strain evidence="7">MPipKuh1</strain>
        <tissue evidence="7">Flight muscle</tissue>
    </source>
</reference>
<dbReference type="PANTHER" id="PTHR15904:SF16">
    <property type="entry name" value="PROTEIN FAM13B"/>
    <property type="match status" value="1"/>
</dbReference>
<dbReference type="InterPro" id="IPR000198">
    <property type="entry name" value="RhoGAP_dom"/>
</dbReference>
<dbReference type="SMART" id="SM00324">
    <property type="entry name" value="RhoGAP"/>
    <property type="match status" value="1"/>
</dbReference>
<evidence type="ECO:0000256" key="1">
    <source>
        <dbReference type="ARBA" id="ARBA00007549"/>
    </source>
</evidence>
<keyword evidence="8" id="KW-1185">Reference proteome</keyword>
<dbReference type="Pfam" id="PF26116">
    <property type="entry name" value="FAM13A"/>
    <property type="match status" value="1"/>
</dbReference>
<evidence type="ECO:0000256" key="2">
    <source>
        <dbReference type="ARBA" id="ARBA00022468"/>
    </source>
</evidence>
<feature type="domain" description="Rho-GAP" evidence="6">
    <location>
        <begin position="23"/>
        <end position="212"/>
    </location>
</feature>
<evidence type="ECO:0000259" key="6">
    <source>
        <dbReference type="PROSITE" id="PS50238"/>
    </source>
</evidence>
<evidence type="ECO:0000256" key="3">
    <source>
        <dbReference type="ARBA" id="ARBA00074176"/>
    </source>
</evidence>
<evidence type="ECO:0000256" key="4">
    <source>
        <dbReference type="SAM" id="Coils"/>
    </source>
</evidence>
<feature type="region of interest" description="Disordered" evidence="5">
    <location>
        <begin position="589"/>
        <end position="640"/>
    </location>
</feature>
<dbReference type="Pfam" id="PF00620">
    <property type="entry name" value="RhoGAP"/>
    <property type="match status" value="1"/>
</dbReference>
<dbReference type="SUPFAM" id="SSF48350">
    <property type="entry name" value="GTPase activation domain, GAP"/>
    <property type="match status" value="1"/>
</dbReference>
<feature type="compositionally biased region" description="Basic and acidic residues" evidence="5">
    <location>
        <begin position="589"/>
        <end position="599"/>
    </location>
</feature>
<evidence type="ECO:0000313" key="7">
    <source>
        <dbReference type="EMBL" id="KAF6346470.1"/>
    </source>
</evidence>
<dbReference type="PROSITE" id="PS50238">
    <property type="entry name" value="RHOGAP"/>
    <property type="match status" value="1"/>
</dbReference>
<dbReference type="InterPro" id="IPR039102">
    <property type="entry name" value="FAM13"/>
</dbReference>
<accession>A0A7J7XB00</accession>
<protein>
    <recommendedName>
        <fullName evidence="3">Protein FAM13B</fullName>
    </recommendedName>
</protein>
<dbReference type="PANTHER" id="PTHR15904">
    <property type="entry name" value="FAM13"/>
    <property type="match status" value="1"/>
</dbReference>
<organism evidence="7 8">
    <name type="scientific">Pipistrellus kuhlii</name>
    <name type="common">Kuhl's pipistrelle</name>
    <dbReference type="NCBI Taxonomy" id="59472"/>
    <lineage>
        <taxon>Eukaryota</taxon>
        <taxon>Metazoa</taxon>
        <taxon>Chordata</taxon>
        <taxon>Craniata</taxon>
        <taxon>Vertebrata</taxon>
        <taxon>Euteleostomi</taxon>
        <taxon>Mammalia</taxon>
        <taxon>Eutheria</taxon>
        <taxon>Laurasiatheria</taxon>
        <taxon>Chiroptera</taxon>
        <taxon>Yangochiroptera</taxon>
        <taxon>Vespertilionidae</taxon>
        <taxon>Pipistrellus</taxon>
    </lineage>
</organism>
<gene>
    <name evidence="7" type="ORF">mPipKuh1_004731</name>
</gene>
<name>A0A7J7XB00_PIPKU</name>
<keyword evidence="4" id="KW-0175">Coiled coil</keyword>
<proteinExistence type="inferred from homology"/>
<dbReference type="FunFam" id="1.10.555.10:FF:000020">
    <property type="entry name" value="protein FAM13B isoform X1"/>
    <property type="match status" value="1"/>
</dbReference>